<evidence type="ECO:0000259" key="6">
    <source>
        <dbReference type="PROSITE" id="PS51192"/>
    </source>
</evidence>
<evidence type="ECO:0000313" key="8">
    <source>
        <dbReference type="EMBL" id="RLE49485.1"/>
    </source>
</evidence>
<dbReference type="Proteomes" id="UP000278475">
    <property type="component" value="Unassembled WGS sequence"/>
</dbReference>
<dbReference type="InterPro" id="IPR027417">
    <property type="entry name" value="P-loop_NTPase"/>
</dbReference>
<sequence length="614" mass="70514">MWMQFRRLFKDLRVGIRLLLDLVERTIEENAPLVSVDLPTGYGKSTASLELLWEIYSGNLDHYAERVVHVVPTRCLVEEFVERARQKGIPAYGQCMFFTPELKDPYFIPPIVFSTIDSYALNFCKIPVAEFESLALGRTLGHFDIPRYATFSAINIFDEYHLLVPNDAKSQDEKYFAKAWTTLMVIIKELLRVKAPVVLETATPRTDALNELKTYLGVIPRVLSYDAAIDQEYIDQGTKIIVNDKEFSDPLLNREYPLSIHATSDFCKKAIEICMKVAGTCNILIVCNTIAQAVSIYRDLRARGLSTILLHSQFTIQDREQKLRVLRDQLSKNYTIAICTQVIEVGVNLDFDFLITDAAPLASLIQRVGRIGRDVRREGEQFPIHLIYDVSYEQKDIKLYSNVYPLETTKQTIQLLADLKNQEKRISWRIPASRKLDKIVPYNLLAEEIYRNQEFYNQQVAGILNAILSPSTDPSYAMLQITRLHSLIRDSMIMPVYVTPDYSELKPNELIVLYAERLVPAKPYSLGLELHETGLKICNRDVVRKSLKLIDDKFLAAFEESEGEQICLLSVSAEELYECFSRCFLRKNGKRYLFRALIANENAYNSEEGLMTWL</sequence>
<dbReference type="SUPFAM" id="SSF52540">
    <property type="entry name" value="P-loop containing nucleoside triphosphate hydrolases"/>
    <property type="match status" value="1"/>
</dbReference>
<dbReference type="NCBIfam" id="TIGR01587">
    <property type="entry name" value="cas3_core"/>
    <property type="match status" value="1"/>
</dbReference>
<dbReference type="PANTHER" id="PTHR47959">
    <property type="entry name" value="ATP-DEPENDENT RNA HELICASE RHLE-RELATED"/>
    <property type="match status" value="1"/>
</dbReference>
<keyword evidence="1" id="KW-0547">Nucleotide-binding</keyword>
<dbReference type="Pfam" id="PF22590">
    <property type="entry name" value="Cas3-like_C_2"/>
    <property type="match status" value="1"/>
</dbReference>
<evidence type="ECO:0000259" key="7">
    <source>
        <dbReference type="PROSITE" id="PS51194"/>
    </source>
</evidence>
<dbReference type="InterPro" id="IPR001650">
    <property type="entry name" value="Helicase_C-like"/>
</dbReference>
<dbReference type="PANTHER" id="PTHR47959:SF16">
    <property type="entry name" value="CRISPR-ASSOCIATED NUCLEASE_HELICASE CAS3-RELATED"/>
    <property type="match status" value="1"/>
</dbReference>
<dbReference type="AlphaFoldDB" id="A0A497EQ36"/>
<proteinExistence type="predicted"/>
<dbReference type="GO" id="GO:0003677">
    <property type="term" value="F:DNA binding"/>
    <property type="evidence" value="ECO:0007669"/>
    <property type="project" value="InterPro"/>
</dbReference>
<organism evidence="8 9">
    <name type="scientific">Thermoproteota archaeon</name>
    <dbReference type="NCBI Taxonomy" id="2056631"/>
    <lineage>
        <taxon>Archaea</taxon>
        <taxon>Thermoproteota</taxon>
    </lineage>
</organism>
<dbReference type="GO" id="GO:0005524">
    <property type="term" value="F:ATP binding"/>
    <property type="evidence" value="ECO:0007669"/>
    <property type="project" value="UniProtKB-KW"/>
</dbReference>
<protein>
    <submittedName>
        <fullName evidence="8">CRISPR-associated helicase Cas3</fullName>
    </submittedName>
</protein>
<dbReference type="PROSITE" id="PS51194">
    <property type="entry name" value="HELICASE_CTER"/>
    <property type="match status" value="1"/>
</dbReference>
<comment type="caution">
    <text evidence="8">The sequence shown here is derived from an EMBL/GenBank/DDBJ whole genome shotgun (WGS) entry which is preliminary data.</text>
</comment>
<evidence type="ECO:0000313" key="9">
    <source>
        <dbReference type="Proteomes" id="UP000278475"/>
    </source>
</evidence>
<dbReference type="InterPro" id="IPR006935">
    <property type="entry name" value="Helicase/UvrB_N"/>
</dbReference>
<feature type="domain" description="Helicase C-terminal" evidence="7">
    <location>
        <begin position="269"/>
        <end position="427"/>
    </location>
</feature>
<keyword evidence="2" id="KW-0378">Hydrolase</keyword>
<dbReference type="PROSITE" id="PS51192">
    <property type="entry name" value="HELICASE_ATP_BIND_1"/>
    <property type="match status" value="1"/>
</dbReference>
<evidence type="ECO:0000256" key="5">
    <source>
        <dbReference type="ARBA" id="ARBA00023118"/>
    </source>
</evidence>
<dbReference type="GO" id="GO:0140097">
    <property type="term" value="F:catalytic activity, acting on DNA"/>
    <property type="evidence" value="ECO:0007669"/>
    <property type="project" value="UniProtKB-ARBA"/>
</dbReference>
<dbReference type="InterPro" id="IPR006474">
    <property type="entry name" value="Helicase_Cas3_CRISPR-ass_core"/>
</dbReference>
<evidence type="ECO:0000256" key="4">
    <source>
        <dbReference type="ARBA" id="ARBA00022840"/>
    </source>
</evidence>
<evidence type="ECO:0000256" key="1">
    <source>
        <dbReference type="ARBA" id="ARBA00022741"/>
    </source>
</evidence>
<dbReference type="Pfam" id="PF04851">
    <property type="entry name" value="ResIII"/>
    <property type="match status" value="1"/>
</dbReference>
<dbReference type="GO" id="GO:0005829">
    <property type="term" value="C:cytosol"/>
    <property type="evidence" value="ECO:0007669"/>
    <property type="project" value="TreeGrafter"/>
</dbReference>
<keyword evidence="3" id="KW-0347">Helicase</keyword>
<gene>
    <name evidence="8" type="primary">cas3</name>
    <name evidence="8" type="ORF">DRJ31_04755</name>
</gene>
<dbReference type="GO" id="GO:0051607">
    <property type="term" value="P:defense response to virus"/>
    <property type="evidence" value="ECO:0007669"/>
    <property type="project" value="UniProtKB-KW"/>
</dbReference>
<accession>A0A497EQ36</accession>
<dbReference type="EMBL" id="QMQV01000033">
    <property type="protein sequence ID" value="RLE49485.1"/>
    <property type="molecule type" value="Genomic_DNA"/>
</dbReference>
<reference evidence="8 9" key="1">
    <citation type="submission" date="2018-06" db="EMBL/GenBank/DDBJ databases">
        <title>Extensive metabolic versatility and redundancy in microbially diverse, dynamic hydrothermal sediments.</title>
        <authorList>
            <person name="Dombrowski N."/>
            <person name="Teske A."/>
            <person name="Baker B.J."/>
        </authorList>
    </citation>
    <scope>NUCLEOTIDE SEQUENCE [LARGE SCALE GENOMIC DNA]</scope>
    <source>
        <strain evidence="8">B66_G16</strain>
    </source>
</reference>
<dbReference type="GO" id="GO:0016787">
    <property type="term" value="F:hydrolase activity"/>
    <property type="evidence" value="ECO:0007669"/>
    <property type="project" value="UniProtKB-KW"/>
</dbReference>
<dbReference type="InterPro" id="IPR054712">
    <property type="entry name" value="Cas3-like_dom"/>
</dbReference>
<dbReference type="InterPro" id="IPR014001">
    <property type="entry name" value="Helicase_ATP-bd"/>
</dbReference>
<dbReference type="InterPro" id="IPR050079">
    <property type="entry name" value="DEAD_box_RNA_helicase"/>
</dbReference>
<evidence type="ECO:0000256" key="3">
    <source>
        <dbReference type="ARBA" id="ARBA00022806"/>
    </source>
</evidence>
<dbReference type="SMART" id="SM00490">
    <property type="entry name" value="HELICc"/>
    <property type="match status" value="1"/>
</dbReference>
<feature type="domain" description="Helicase ATP-binding" evidence="6">
    <location>
        <begin position="25"/>
        <end position="222"/>
    </location>
</feature>
<name>A0A497EQ36_9CREN</name>
<dbReference type="Gene3D" id="3.40.50.300">
    <property type="entry name" value="P-loop containing nucleotide triphosphate hydrolases"/>
    <property type="match status" value="2"/>
</dbReference>
<keyword evidence="5" id="KW-0051">Antiviral defense</keyword>
<evidence type="ECO:0000256" key="2">
    <source>
        <dbReference type="ARBA" id="ARBA00022801"/>
    </source>
</evidence>
<keyword evidence="4" id="KW-0067">ATP-binding</keyword>
<dbReference type="GO" id="GO:0003724">
    <property type="term" value="F:RNA helicase activity"/>
    <property type="evidence" value="ECO:0007669"/>
    <property type="project" value="TreeGrafter"/>
</dbReference>